<dbReference type="SUPFAM" id="SSF63829">
    <property type="entry name" value="Calcium-dependent phosphotriesterase"/>
    <property type="match status" value="1"/>
</dbReference>
<dbReference type="PROSITE" id="PS50188">
    <property type="entry name" value="B302_SPRY"/>
    <property type="match status" value="1"/>
</dbReference>
<comment type="caution">
    <text evidence="5">The sequence shown here is derived from an EMBL/GenBank/DDBJ whole genome shotgun (WGS) entry which is preliminary data.</text>
</comment>
<organism evidence="5 6">
    <name type="scientific">Adineta ricciae</name>
    <name type="common">Rotifer</name>
    <dbReference type="NCBI Taxonomy" id="249248"/>
    <lineage>
        <taxon>Eukaryota</taxon>
        <taxon>Metazoa</taxon>
        <taxon>Spiralia</taxon>
        <taxon>Gnathifera</taxon>
        <taxon>Rotifera</taxon>
        <taxon>Eurotatoria</taxon>
        <taxon>Bdelloidea</taxon>
        <taxon>Adinetida</taxon>
        <taxon>Adinetidae</taxon>
        <taxon>Adineta</taxon>
    </lineage>
</organism>
<dbReference type="Proteomes" id="UP000663828">
    <property type="component" value="Unassembled WGS sequence"/>
</dbReference>
<dbReference type="Pfam" id="PF00622">
    <property type="entry name" value="SPRY"/>
    <property type="match status" value="1"/>
</dbReference>
<dbReference type="CDD" id="cd12880">
    <property type="entry name" value="SPRYD7"/>
    <property type="match status" value="1"/>
</dbReference>
<dbReference type="SUPFAM" id="SSF49899">
    <property type="entry name" value="Concanavalin A-like lectins/glucanases"/>
    <property type="match status" value="1"/>
</dbReference>
<dbReference type="Gene3D" id="2.60.120.920">
    <property type="match status" value="1"/>
</dbReference>
<gene>
    <name evidence="5" type="ORF">XAT740_LOCUS9195</name>
</gene>
<dbReference type="Pfam" id="PF03088">
    <property type="entry name" value="Str_synth"/>
    <property type="match status" value="1"/>
</dbReference>
<dbReference type="Gene3D" id="2.120.10.30">
    <property type="entry name" value="TolB, C-terminal domain"/>
    <property type="match status" value="1"/>
</dbReference>
<protein>
    <recommendedName>
        <fullName evidence="1">SPRY domain-containing protein 7</fullName>
    </recommendedName>
</protein>
<dbReference type="EMBL" id="CAJNOR010000470">
    <property type="protein sequence ID" value="CAF0923978.1"/>
    <property type="molecule type" value="Genomic_DNA"/>
</dbReference>
<dbReference type="AlphaFoldDB" id="A0A814B5N1"/>
<dbReference type="InterPro" id="IPR043136">
    <property type="entry name" value="B30.2/SPRY_sf"/>
</dbReference>
<dbReference type="InterPro" id="IPR003877">
    <property type="entry name" value="SPRY_dom"/>
</dbReference>
<keyword evidence="3" id="KW-0812">Transmembrane</keyword>
<sequence>MTENVRQRKRIDEANYQSTEDDSKRRIVIDPDDRRQPSLPLSQVALTVIAIAMLALLAYIQFALPHEDHMTKHFPASLPTMDGAPLLVNDFLAHSERIYVGEGPESIEPLNGMLYTGLKNGSIIELDPVTRKTRIVYSSLSIDDHLLTCGKDNLEHVCGRPLGIRRLSDDELVIVQAYHGLFKLNIKTKKLTRLISADDQRFGSRPLKFVNDVDVLDGRYLFFTDSDWLYPRKEFMSVLMHASPRGRLIRFDLETGKVRILDDQLAFPNGVQVSVDKQSVLVCETTLARVIRHWINGDSSKIGKSEVFIDNLPGLPDNIRLTSSGNYWIAFAGIRHRDQPSILDRLRNWPRLRTLLSLVPGTLKKIQSKLPQHGLIIEVDKDNKHIVRSLQDAEGLVVPSTSQIMLSCLKSACCLRFLQGSNYPDVIVAHRPEVTLDTSRMGQDVVVVKNGRRLCGTGAAVANAPVVQNKAYFEVKLQTQGTWGIGLGTRRANLSKVPLGTDSETWVMDQYGQVKHDNKVLSQFRTAIEEGDVVGFAYDHETFRIFVNGTEQEPCCRVATRGTVFPIFYVDEGAILDIQFSTFYFPPPEGYDRILLEKSLI</sequence>
<evidence type="ECO:0000313" key="6">
    <source>
        <dbReference type="Proteomes" id="UP000663828"/>
    </source>
</evidence>
<dbReference type="InterPro" id="IPR035766">
    <property type="entry name" value="SPRYD7"/>
</dbReference>
<dbReference type="InterPro" id="IPR018119">
    <property type="entry name" value="Strictosidine_synth_cons-reg"/>
</dbReference>
<feature type="region of interest" description="Disordered" evidence="2">
    <location>
        <begin position="1"/>
        <end position="32"/>
    </location>
</feature>
<proteinExistence type="predicted"/>
<feature type="compositionally biased region" description="Basic and acidic residues" evidence="2">
    <location>
        <begin position="21"/>
        <end position="32"/>
    </location>
</feature>
<dbReference type="PANTHER" id="PTHR20951:SF2">
    <property type="entry name" value="SPRY DOMAIN-CONTAINING PROTEIN 7"/>
    <property type="match status" value="1"/>
</dbReference>
<evidence type="ECO:0000256" key="3">
    <source>
        <dbReference type="SAM" id="Phobius"/>
    </source>
</evidence>
<reference evidence="5" key="1">
    <citation type="submission" date="2021-02" db="EMBL/GenBank/DDBJ databases">
        <authorList>
            <person name="Nowell W R."/>
        </authorList>
    </citation>
    <scope>NUCLEOTIDE SEQUENCE</scope>
</reference>
<evidence type="ECO:0000256" key="1">
    <source>
        <dbReference type="ARBA" id="ARBA00021772"/>
    </source>
</evidence>
<dbReference type="Pfam" id="PF20067">
    <property type="entry name" value="SSL_N"/>
    <property type="match status" value="1"/>
</dbReference>
<feature type="domain" description="B30.2/SPRY" evidence="4">
    <location>
        <begin position="394"/>
        <end position="585"/>
    </location>
</feature>
<keyword evidence="3" id="KW-0472">Membrane</keyword>
<accession>A0A814B5N1</accession>
<dbReference type="InterPro" id="IPR001870">
    <property type="entry name" value="B30.2/SPRY"/>
</dbReference>
<dbReference type="InterPro" id="IPR013320">
    <property type="entry name" value="ConA-like_dom_sf"/>
</dbReference>
<keyword evidence="6" id="KW-1185">Reference proteome</keyword>
<evidence type="ECO:0000259" key="4">
    <source>
        <dbReference type="PROSITE" id="PS50188"/>
    </source>
</evidence>
<evidence type="ECO:0000256" key="2">
    <source>
        <dbReference type="SAM" id="MobiDB-lite"/>
    </source>
</evidence>
<feature type="transmembrane region" description="Helical" evidence="3">
    <location>
        <begin position="44"/>
        <end position="64"/>
    </location>
</feature>
<dbReference type="PANTHER" id="PTHR20951">
    <property type="entry name" value="C13ORF1 PROTEIN-RELATED"/>
    <property type="match status" value="1"/>
</dbReference>
<dbReference type="SMART" id="SM00449">
    <property type="entry name" value="SPRY"/>
    <property type="match status" value="1"/>
</dbReference>
<evidence type="ECO:0000313" key="5">
    <source>
        <dbReference type="EMBL" id="CAF0923978.1"/>
    </source>
</evidence>
<dbReference type="InterPro" id="IPR011042">
    <property type="entry name" value="6-blade_b-propeller_TolB-like"/>
</dbReference>
<name>A0A814B5N1_ADIRI</name>
<keyword evidence="3" id="KW-1133">Transmembrane helix</keyword>